<dbReference type="GO" id="GO:0005737">
    <property type="term" value="C:cytoplasm"/>
    <property type="evidence" value="ECO:0007669"/>
    <property type="project" value="TreeGrafter"/>
</dbReference>
<gene>
    <name evidence="3" type="ORF">PLXY2_LOCUS895</name>
</gene>
<feature type="region of interest" description="Disordered" evidence="1">
    <location>
        <begin position="1"/>
        <end position="58"/>
    </location>
</feature>
<evidence type="ECO:0000259" key="2">
    <source>
        <dbReference type="PROSITE" id="PS50072"/>
    </source>
</evidence>
<dbReference type="PANTHER" id="PTHR11071:SF561">
    <property type="entry name" value="PEPTIDYL-PROLYL CIS-TRANS ISOMERASE D-RELATED"/>
    <property type="match status" value="1"/>
</dbReference>
<protein>
    <submittedName>
        <fullName evidence="3">(diamondback moth) hypothetical protein</fullName>
    </submittedName>
</protein>
<evidence type="ECO:0000313" key="3">
    <source>
        <dbReference type="EMBL" id="CAG9090925.1"/>
    </source>
</evidence>
<proteinExistence type="predicted"/>
<dbReference type="GO" id="GO:0006457">
    <property type="term" value="P:protein folding"/>
    <property type="evidence" value="ECO:0007669"/>
    <property type="project" value="TreeGrafter"/>
</dbReference>
<reference evidence="3" key="1">
    <citation type="submission" date="2020-11" db="EMBL/GenBank/DDBJ databases">
        <authorList>
            <person name="Whiteford S."/>
        </authorList>
    </citation>
    <scope>NUCLEOTIDE SEQUENCE</scope>
</reference>
<dbReference type="PRINTS" id="PR00153">
    <property type="entry name" value="CSAPPISMRASE"/>
</dbReference>
<dbReference type="SUPFAM" id="SSF50891">
    <property type="entry name" value="Cyclophilin-like"/>
    <property type="match status" value="1"/>
</dbReference>
<feature type="compositionally biased region" description="Basic and acidic residues" evidence="1">
    <location>
        <begin position="1"/>
        <end position="10"/>
    </location>
</feature>
<dbReference type="Pfam" id="PF00160">
    <property type="entry name" value="Pro_isomerase"/>
    <property type="match status" value="1"/>
</dbReference>
<evidence type="ECO:0000256" key="1">
    <source>
        <dbReference type="SAM" id="MobiDB-lite"/>
    </source>
</evidence>
<feature type="domain" description="PPIase cyclophilin-type" evidence="2">
    <location>
        <begin position="172"/>
        <end position="342"/>
    </location>
</feature>
<dbReference type="AlphaFoldDB" id="A0A8S4D6R6"/>
<name>A0A8S4D6R6_PLUXY</name>
<dbReference type="PANTHER" id="PTHR11071">
    <property type="entry name" value="PEPTIDYL-PROLYL CIS-TRANS ISOMERASE"/>
    <property type="match status" value="1"/>
</dbReference>
<dbReference type="GO" id="GO:0016018">
    <property type="term" value="F:cyclosporin A binding"/>
    <property type="evidence" value="ECO:0007669"/>
    <property type="project" value="TreeGrafter"/>
</dbReference>
<evidence type="ECO:0000313" key="4">
    <source>
        <dbReference type="Proteomes" id="UP000653454"/>
    </source>
</evidence>
<dbReference type="GO" id="GO:0003755">
    <property type="term" value="F:peptidyl-prolyl cis-trans isomerase activity"/>
    <property type="evidence" value="ECO:0007669"/>
    <property type="project" value="InterPro"/>
</dbReference>
<organism evidence="3 4">
    <name type="scientific">Plutella xylostella</name>
    <name type="common">Diamondback moth</name>
    <name type="synonym">Plutella maculipennis</name>
    <dbReference type="NCBI Taxonomy" id="51655"/>
    <lineage>
        <taxon>Eukaryota</taxon>
        <taxon>Metazoa</taxon>
        <taxon>Ecdysozoa</taxon>
        <taxon>Arthropoda</taxon>
        <taxon>Hexapoda</taxon>
        <taxon>Insecta</taxon>
        <taxon>Pterygota</taxon>
        <taxon>Neoptera</taxon>
        <taxon>Endopterygota</taxon>
        <taxon>Lepidoptera</taxon>
        <taxon>Glossata</taxon>
        <taxon>Ditrysia</taxon>
        <taxon>Yponomeutoidea</taxon>
        <taxon>Plutellidae</taxon>
        <taxon>Plutella</taxon>
    </lineage>
</organism>
<comment type="caution">
    <text evidence="3">The sequence shown here is derived from an EMBL/GenBank/DDBJ whole genome shotgun (WGS) entry which is preliminary data.</text>
</comment>
<dbReference type="Gene3D" id="2.40.100.10">
    <property type="entry name" value="Cyclophilin-like"/>
    <property type="match status" value="1"/>
</dbReference>
<dbReference type="PROSITE" id="PS50072">
    <property type="entry name" value="CSA_PPIASE_2"/>
    <property type="match status" value="1"/>
</dbReference>
<accession>A0A8S4D6R6</accession>
<feature type="compositionally biased region" description="Basic and acidic residues" evidence="1">
    <location>
        <begin position="31"/>
        <end position="58"/>
    </location>
</feature>
<dbReference type="EMBL" id="CAJHNJ030000002">
    <property type="protein sequence ID" value="CAG9090925.1"/>
    <property type="molecule type" value="Genomic_DNA"/>
</dbReference>
<dbReference type="Proteomes" id="UP000653454">
    <property type="component" value="Unassembled WGS sequence"/>
</dbReference>
<keyword evidence="4" id="KW-1185">Reference proteome</keyword>
<dbReference type="InterPro" id="IPR029000">
    <property type="entry name" value="Cyclophilin-like_dom_sf"/>
</dbReference>
<dbReference type="InterPro" id="IPR002130">
    <property type="entry name" value="Cyclophilin-type_PPIase_dom"/>
</dbReference>
<sequence>MQLIRLEDKQGVSTTVSFPDPSDGRSATATEEVREVPTPRGVREPRREPRREEHREGACEGYVDCRRKESDNTNSVKTKELKVKERQRKLDEINKDNNSMHVRIQNARSKQPGTAELNKEWEETKRKIMKGANKPFVLFKTERIDKNIHDPAFDKPPGVYRPKVKLELAVRGGTRLGRVTLELFSDLVPDTCRLFLSLVKGTEEGHAYTGTRIFRIVAGLYCRGGDVTQDNGYGSYVPSGNTEPFTPENFDLKHTVPGVVSMSVSEDDTVDGHFNIIFKPLPQLDGKNVVFGRIIAGPSNILDRVSALGLPPGCPIGVPPYCKPHCLTMSSDVDVVVSSCGYYSRTGAFREGAKSTIEFGKV</sequence>